<protein>
    <submittedName>
        <fullName evidence="1">Uncharacterized protein</fullName>
    </submittedName>
</protein>
<accession>K9WPZ5</accession>
<sequence>MSAQLFSSSMSIEERVAQILMERRVTYTDQQMLRWALVSQQELDEQERTLIDRVFYGVRHGLLRVVESID</sequence>
<evidence type="ECO:0000313" key="1">
    <source>
        <dbReference type="EMBL" id="AFZ21869.1"/>
    </source>
</evidence>
<dbReference type="RefSeq" id="WP_015185997.1">
    <property type="nucleotide sequence ID" value="NC_019738.1"/>
</dbReference>
<dbReference type="KEGG" id="mic:Mic7113_6280"/>
<dbReference type="eggNOG" id="ENOG5033CNC">
    <property type="taxonomic scope" value="Bacteria"/>
</dbReference>
<dbReference type="HOGENOM" id="CLU_186050_2_0_3"/>
<proteinExistence type="predicted"/>
<dbReference type="OrthoDB" id="464405at2"/>
<gene>
    <name evidence="1" type="ORF">Mic7113_6280</name>
</gene>
<evidence type="ECO:0000313" key="2">
    <source>
        <dbReference type="Proteomes" id="UP000010471"/>
    </source>
</evidence>
<name>K9WPZ5_9CYAN</name>
<dbReference type="Proteomes" id="UP000010471">
    <property type="component" value="Chromosome"/>
</dbReference>
<dbReference type="AlphaFoldDB" id="K9WPZ5"/>
<reference evidence="1 2" key="1">
    <citation type="submission" date="2012-06" db="EMBL/GenBank/DDBJ databases">
        <title>Finished chromosome of genome of Microcoleus sp. PCC 7113.</title>
        <authorList>
            <consortium name="US DOE Joint Genome Institute"/>
            <person name="Gugger M."/>
            <person name="Coursin T."/>
            <person name="Rippka R."/>
            <person name="Tandeau De Marsac N."/>
            <person name="Huntemann M."/>
            <person name="Wei C.-L."/>
            <person name="Han J."/>
            <person name="Detter J.C."/>
            <person name="Han C."/>
            <person name="Tapia R."/>
            <person name="Chen A."/>
            <person name="Kyrpides N."/>
            <person name="Mavromatis K."/>
            <person name="Markowitz V."/>
            <person name="Szeto E."/>
            <person name="Ivanova N."/>
            <person name="Pagani I."/>
            <person name="Pati A."/>
            <person name="Goodwin L."/>
            <person name="Nordberg H.P."/>
            <person name="Cantor M.N."/>
            <person name="Hua S.X."/>
            <person name="Woyke T."/>
            <person name="Kerfeld C.A."/>
        </authorList>
    </citation>
    <scope>NUCLEOTIDE SEQUENCE [LARGE SCALE GENOMIC DNA]</scope>
    <source>
        <strain evidence="1 2">PCC 7113</strain>
    </source>
</reference>
<organism evidence="1 2">
    <name type="scientific">Allocoleopsis franciscana PCC 7113</name>
    <dbReference type="NCBI Taxonomy" id="1173027"/>
    <lineage>
        <taxon>Bacteria</taxon>
        <taxon>Bacillati</taxon>
        <taxon>Cyanobacteriota</taxon>
        <taxon>Cyanophyceae</taxon>
        <taxon>Coleofasciculales</taxon>
        <taxon>Coleofasciculaceae</taxon>
        <taxon>Allocoleopsis</taxon>
        <taxon>Allocoleopsis franciscana</taxon>
    </lineage>
</organism>
<keyword evidence="2" id="KW-1185">Reference proteome</keyword>
<dbReference type="EMBL" id="CP003630">
    <property type="protein sequence ID" value="AFZ21869.1"/>
    <property type="molecule type" value="Genomic_DNA"/>
</dbReference>